<dbReference type="EMBL" id="MVBO01000384">
    <property type="protein sequence ID" value="OZJ01417.1"/>
    <property type="molecule type" value="Genomic_DNA"/>
</dbReference>
<dbReference type="InterPro" id="IPR011990">
    <property type="entry name" value="TPR-like_helical_dom_sf"/>
</dbReference>
<proteinExistence type="predicted"/>
<keyword evidence="2" id="KW-1185">Reference proteome</keyword>
<gene>
    <name evidence="1" type="ORF">BZG36_05675</name>
</gene>
<evidence type="ECO:0000313" key="1">
    <source>
        <dbReference type="EMBL" id="OZJ01417.1"/>
    </source>
</evidence>
<comment type="caution">
    <text evidence="1">The sequence shown here is derived from an EMBL/GenBank/DDBJ whole genome shotgun (WGS) entry which is preliminary data.</text>
</comment>
<accession>A0A261XSR9</accession>
<organism evidence="1 2">
    <name type="scientific">Bifiguratus adelaidae</name>
    <dbReference type="NCBI Taxonomy" id="1938954"/>
    <lineage>
        <taxon>Eukaryota</taxon>
        <taxon>Fungi</taxon>
        <taxon>Fungi incertae sedis</taxon>
        <taxon>Mucoromycota</taxon>
        <taxon>Mucoromycotina</taxon>
        <taxon>Endogonomycetes</taxon>
        <taxon>Endogonales</taxon>
        <taxon>Endogonales incertae sedis</taxon>
        <taxon>Bifiguratus</taxon>
    </lineage>
</organism>
<sequence>MTNGQGLSWLGPEQSQPNQTLDEFLHHLTSKGSQEPHTAAPDYVTPTSKQSALADIAKTDIFHTLPKSSLNIPIYNAYFRSLMATQEYEEIKRTFDTQIRNSNLLPDQTTYELLVGAFAKTHDLQGAYEVIEKARKQLSRVLKTSFWLKAGVRVTVGVEIGKYAGLTLSMTLQPHMEDMAQKAGIHDALAVAGWATTLGVILGARLAVGKALEEVWVWAPQLRRRAIADAEAPTQSALGEHNASLSDFYLPKGAKQLQKDLYQHLLRELQSGMKSGHHISQHEIDRVKQKMVDLGLQPD</sequence>
<name>A0A261XSR9_9FUNG</name>
<reference evidence="1 2" key="1">
    <citation type="journal article" date="2017" name="Mycologia">
        <title>Bifiguratus adelaidae, gen. et sp. nov., a new member of Mucoromycotina in endophytic and soil-dwelling habitats.</title>
        <authorList>
            <person name="Torres-Cruz T.J."/>
            <person name="Billingsley Tobias T.L."/>
            <person name="Almatruk M."/>
            <person name="Hesse C."/>
            <person name="Kuske C.R."/>
            <person name="Desiro A."/>
            <person name="Benucci G.M."/>
            <person name="Bonito G."/>
            <person name="Stajich J.E."/>
            <person name="Dunlap C."/>
            <person name="Arnold A.E."/>
            <person name="Porras-Alfaro A."/>
        </authorList>
    </citation>
    <scope>NUCLEOTIDE SEQUENCE [LARGE SCALE GENOMIC DNA]</scope>
    <source>
        <strain evidence="1 2">AZ0501</strain>
    </source>
</reference>
<evidence type="ECO:0000313" key="2">
    <source>
        <dbReference type="Proteomes" id="UP000242875"/>
    </source>
</evidence>
<dbReference type="Proteomes" id="UP000242875">
    <property type="component" value="Unassembled WGS sequence"/>
</dbReference>
<dbReference type="Gene3D" id="1.25.40.10">
    <property type="entry name" value="Tetratricopeptide repeat domain"/>
    <property type="match status" value="1"/>
</dbReference>
<dbReference type="OrthoDB" id="185373at2759"/>
<dbReference type="AlphaFoldDB" id="A0A261XSR9"/>
<protein>
    <submittedName>
        <fullName evidence="1">Uncharacterized protein</fullName>
    </submittedName>
</protein>